<dbReference type="InterPro" id="IPR003148">
    <property type="entry name" value="RCK_N"/>
</dbReference>
<dbReference type="SUPFAM" id="SSF81324">
    <property type="entry name" value="Voltage-gated potassium channels"/>
    <property type="match status" value="1"/>
</dbReference>
<evidence type="ECO:0000256" key="2">
    <source>
        <dbReference type="SAM" id="Phobius"/>
    </source>
</evidence>
<dbReference type="InterPro" id="IPR050721">
    <property type="entry name" value="Trk_Ktr_HKT_K-transport"/>
</dbReference>
<dbReference type="RefSeq" id="WP_354601031.1">
    <property type="nucleotide sequence ID" value="NZ_JBEWZI010000009.1"/>
</dbReference>
<dbReference type="Proteomes" id="UP001549691">
    <property type="component" value="Unassembled WGS sequence"/>
</dbReference>
<dbReference type="SUPFAM" id="SSF51735">
    <property type="entry name" value="NAD(P)-binding Rossmann-fold domains"/>
    <property type="match status" value="2"/>
</dbReference>
<dbReference type="Pfam" id="PF07885">
    <property type="entry name" value="Ion_trans_2"/>
    <property type="match status" value="1"/>
</dbReference>
<comment type="caution">
    <text evidence="5">The sequence shown here is derived from an EMBL/GenBank/DDBJ whole genome shotgun (WGS) entry which is preliminary data.</text>
</comment>
<proteinExistence type="predicted"/>
<name>A0ABV2TKZ3_9RHOO</name>
<feature type="domain" description="RCK N-terminal" evidence="3">
    <location>
        <begin position="126"/>
        <end position="236"/>
    </location>
</feature>
<protein>
    <submittedName>
        <fullName evidence="5">NAD-binding protein</fullName>
    </submittedName>
</protein>
<keyword evidence="2" id="KW-0472">Membrane</keyword>
<evidence type="ECO:0000313" key="5">
    <source>
        <dbReference type="EMBL" id="MET7014573.1"/>
    </source>
</evidence>
<gene>
    <name evidence="5" type="ORF">ABXR19_10275</name>
</gene>
<keyword evidence="6" id="KW-1185">Reference proteome</keyword>
<dbReference type="InterPro" id="IPR013099">
    <property type="entry name" value="K_chnl_dom"/>
</dbReference>
<feature type="domain" description="RCK N-terminal" evidence="3">
    <location>
        <begin position="291"/>
        <end position="394"/>
    </location>
</feature>
<accession>A0ABV2TKZ3</accession>
<dbReference type="Pfam" id="PF02254">
    <property type="entry name" value="TrkA_N"/>
    <property type="match status" value="2"/>
</dbReference>
<reference evidence="5 6" key="1">
    <citation type="submission" date="2024-07" db="EMBL/GenBank/DDBJ databases">
        <title>Uliginosibacterium flavum JJ3220;KACC:17644.</title>
        <authorList>
            <person name="Kim M.K."/>
        </authorList>
    </citation>
    <scope>NUCLEOTIDE SEQUENCE [LARGE SCALE GENOMIC DNA]</scope>
    <source>
        <strain evidence="5 6">KACC:17644</strain>
    </source>
</reference>
<keyword evidence="2" id="KW-0812">Transmembrane</keyword>
<feature type="transmembrane region" description="Helical" evidence="2">
    <location>
        <begin position="76"/>
        <end position="100"/>
    </location>
</feature>
<feature type="domain" description="Potassium channel" evidence="4">
    <location>
        <begin position="30"/>
        <end position="101"/>
    </location>
</feature>
<dbReference type="EMBL" id="JBEWZI010000009">
    <property type="protein sequence ID" value="MET7014573.1"/>
    <property type="molecule type" value="Genomic_DNA"/>
</dbReference>
<evidence type="ECO:0000259" key="4">
    <source>
        <dbReference type="Pfam" id="PF07885"/>
    </source>
</evidence>
<organism evidence="5 6">
    <name type="scientific">Uliginosibacterium flavum</name>
    <dbReference type="NCBI Taxonomy" id="1396831"/>
    <lineage>
        <taxon>Bacteria</taxon>
        <taxon>Pseudomonadati</taxon>
        <taxon>Pseudomonadota</taxon>
        <taxon>Betaproteobacteria</taxon>
        <taxon>Rhodocyclales</taxon>
        <taxon>Zoogloeaceae</taxon>
        <taxon>Uliginosibacterium</taxon>
    </lineage>
</organism>
<keyword evidence="2" id="KW-1133">Transmembrane helix</keyword>
<dbReference type="Gene3D" id="3.40.50.720">
    <property type="entry name" value="NAD(P)-binding Rossmann-like Domain"/>
    <property type="match status" value="2"/>
</dbReference>
<dbReference type="Gene3D" id="1.10.287.70">
    <property type="match status" value="1"/>
</dbReference>
<sequence>MGDVLFIALRRLRTPLITLILAYAISVAGLVAMPGLDAQGQAASLSFFHAFYVVSYTATTIGFGELPFVFTDAQRAWITFTIYLSVTCWAYALGSIFALVQEAVFRTAIARSSFARRVRRLDEPFYIIAGYGQSGTALAHAFDELGTRSVLIELRPERAARPDVEIYHEPPLSLCADARWPDVLQDAGAAHPRCKALIVLVGDDEAAQAIAIGAAALAPELTIIARVHSTLARANLDSFANIAVIDPFDTFAINLEMALATPAVLWVEEWLSSVPGSACPEPPVVPQGHWLVLGYGRFGHAVARALERTGSSWTAIDSNDRLADEPHLQHSDNSVDSLHTAGIENAVGIVACTDRDAMNLALVTRARKLKPGLHVIVRQNHVAERSLIEAARAHLCFVKSEIMVRECLQLLVSPLLNRFLLQVRKHGSQLAEQIAVRLLTELEERVPHIWVFDCEPAHPGLRAVLNGETAHPLLLRELLINPVAPPETLRAVPLLLLRGETETMLPALDAKLQSGDRILFAGRGGIERLQHRFYLDPSPLEYVRSGIEPPRSWLFRTLQAHLAERRARKS</sequence>
<feature type="transmembrane region" description="Helical" evidence="2">
    <location>
        <begin position="12"/>
        <end position="33"/>
    </location>
</feature>
<dbReference type="PANTHER" id="PTHR43833">
    <property type="entry name" value="POTASSIUM CHANNEL PROTEIN 2-RELATED-RELATED"/>
    <property type="match status" value="1"/>
</dbReference>
<evidence type="ECO:0000259" key="3">
    <source>
        <dbReference type="Pfam" id="PF02254"/>
    </source>
</evidence>
<evidence type="ECO:0000256" key="1">
    <source>
        <dbReference type="ARBA" id="ARBA00004651"/>
    </source>
</evidence>
<dbReference type="InterPro" id="IPR036291">
    <property type="entry name" value="NAD(P)-bd_dom_sf"/>
</dbReference>
<feature type="transmembrane region" description="Helical" evidence="2">
    <location>
        <begin position="45"/>
        <end position="64"/>
    </location>
</feature>
<comment type="subcellular location">
    <subcellularLocation>
        <location evidence="1">Cell membrane</location>
        <topology evidence="1">Multi-pass membrane protein</topology>
    </subcellularLocation>
</comment>
<evidence type="ECO:0000313" key="6">
    <source>
        <dbReference type="Proteomes" id="UP001549691"/>
    </source>
</evidence>